<comment type="caution">
    <text evidence="4">The sequence shown here is derived from an EMBL/GenBank/DDBJ whole genome shotgun (WGS) entry which is preliminary data.</text>
</comment>
<comment type="similarity">
    <text evidence="1">Belongs to the PPR family. PCMP-H subfamily.</text>
</comment>
<feature type="repeat" description="PPR" evidence="3">
    <location>
        <begin position="179"/>
        <end position="213"/>
    </location>
</feature>
<accession>A0ABD1PWD2</accession>
<organism evidence="4 5">
    <name type="scientific">Forsythia ovata</name>
    <dbReference type="NCBI Taxonomy" id="205694"/>
    <lineage>
        <taxon>Eukaryota</taxon>
        <taxon>Viridiplantae</taxon>
        <taxon>Streptophyta</taxon>
        <taxon>Embryophyta</taxon>
        <taxon>Tracheophyta</taxon>
        <taxon>Spermatophyta</taxon>
        <taxon>Magnoliopsida</taxon>
        <taxon>eudicotyledons</taxon>
        <taxon>Gunneridae</taxon>
        <taxon>Pentapetalae</taxon>
        <taxon>asterids</taxon>
        <taxon>lamiids</taxon>
        <taxon>Lamiales</taxon>
        <taxon>Oleaceae</taxon>
        <taxon>Forsythieae</taxon>
        <taxon>Forsythia</taxon>
    </lineage>
</organism>
<name>A0ABD1PWD2_9LAMI</name>
<proteinExistence type="inferred from homology"/>
<dbReference type="Pfam" id="PF13041">
    <property type="entry name" value="PPR_2"/>
    <property type="match status" value="2"/>
</dbReference>
<evidence type="ECO:0000256" key="3">
    <source>
        <dbReference type="PROSITE-ProRule" id="PRU00708"/>
    </source>
</evidence>
<dbReference type="Pfam" id="PF01535">
    <property type="entry name" value="PPR"/>
    <property type="match status" value="2"/>
</dbReference>
<evidence type="ECO:0000313" key="5">
    <source>
        <dbReference type="Proteomes" id="UP001604277"/>
    </source>
</evidence>
<evidence type="ECO:0000256" key="2">
    <source>
        <dbReference type="ARBA" id="ARBA00022737"/>
    </source>
</evidence>
<dbReference type="NCBIfam" id="TIGR00756">
    <property type="entry name" value="PPR"/>
    <property type="match status" value="5"/>
</dbReference>
<protein>
    <submittedName>
        <fullName evidence="4">Pentatricopeptide repeat-containing protein</fullName>
    </submittedName>
</protein>
<dbReference type="InterPro" id="IPR002885">
    <property type="entry name" value="PPR_rpt"/>
</dbReference>
<dbReference type="PANTHER" id="PTHR47926:SF531">
    <property type="entry name" value="TETRATRICOPEPTIDE REPEAT SUPERFAMILY PROTEIN"/>
    <property type="match status" value="1"/>
</dbReference>
<dbReference type="PANTHER" id="PTHR47926">
    <property type="entry name" value="PENTATRICOPEPTIDE REPEAT-CONTAINING PROTEIN"/>
    <property type="match status" value="1"/>
</dbReference>
<reference evidence="5" key="1">
    <citation type="submission" date="2024-07" db="EMBL/GenBank/DDBJ databases">
        <title>Two chromosome-level genome assemblies of Korean endemic species Abeliophyllum distichum and Forsythia ovata (Oleaceae).</title>
        <authorList>
            <person name="Jang H."/>
        </authorList>
    </citation>
    <scope>NUCLEOTIDE SEQUENCE [LARGE SCALE GENOMIC DNA]</scope>
</reference>
<feature type="repeat" description="PPR" evidence="3">
    <location>
        <begin position="15"/>
        <end position="49"/>
    </location>
</feature>
<feature type="repeat" description="PPR" evidence="3">
    <location>
        <begin position="77"/>
        <end position="112"/>
    </location>
</feature>
<gene>
    <name evidence="4" type="ORF">Fot_51397</name>
</gene>
<dbReference type="Gene3D" id="1.25.40.10">
    <property type="entry name" value="Tetratricopeptide repeat domain"/>
    <property type="match status" value="3"/>
</dbReference>
<dbReference type="InterPro" id="IPR011990">
    <property type="entry name" value="TPR-like_helical_dom_sf"/>
</dbReference>
<keyword evidence="5" id="KW-1185">Reference proteome</keyword>
<dbReference type="Proteomes" id="UP001604277">
    <property type="component" value="Unassembled WGS sequence"/>
</dbReference>
<evidence type="ECO:0000313" key="4">
    <source>
        <dbReference type="EMBL" id="KAL2467872.1"/>
    </source>
</evidence>
<dbReference type="PROSITE" id="PS51375">
    <property type="entry name" value="PPR"/>
    <property type="match status" value="3"/>
</dbReference>
<keyword evidence="2" id="KW-0677">Repeat</keyword>
<sequence>MVLANKVFQRMPERNSVSWNVMISGYIKLGDLRTAQAIFDEIPDKSVVSYTAMVSGYSTIGGIESARMIFDQMPAKNVVSWNAMIAGYVNSHMFDEALSVFHHMLIDGKCRPDQTSLISVLSACSHVNSLEHGKWIESYIKKNKYELSVPLGNALIDMFAKCGDLDNARVVFRKMSKKCIITWTTMVSGLAVNGHCTEALELFDRMCSEGLKPDDVIFIAVLSACTHGGLLEKGKEVFHQMVHDFGIVPRIEHYGCMVDLLARAGRIEEAIKFTESMHLEPNAIIWATLLSACKIHGNEKLLESLTRKILDQEPNNPSYLTLITNISSSVGRWQDALNFRVATRHQGLEKVPGCSTIQVGNSVHEFLARDIRHPQRNEAALHDLGLEKPFVAIDFSFSSFFLAGRNAESKAGNLLE</sequence>
<evidence type="ECO:0000256" key="1">
    <source>
        <dbReference type="ARBA" id="ARBA00006643"/>
    </source>
</evidence>
<dbReference type="FunFam" id="1.25.40.10:FF:000511">
    <property type="entry name" value="Pentatricopeptide repeat-containing protein"/>
    <property type="match status" value="1"/>
</dbReference>
<dbReference type="InterPro" id="IPR046848">
    <property type="entry name" value="E_motif"/>
</dbReference>
<dbReference type="Pfam" id="PF20431">
    <property type="entry name" value="E_motif"/>
    <property type="match status" value="1"/>
</dbReference>
<dbReference type="InterPro" id="IPR046960">
    <property type="entry name" value="PPR_At4g14850-like_plant"/>
</dbReference>
<dbReference type="EMBL" id="JBFOLJ010000017">
    <property type="protein sequence ID" value="KAL2467872.1"/>
    <property type="molecule type" value="Genomic_DNA"/>
</dbReference>
<dbReference type="FunFam" id="1.25.40.10:FF:000333">
    <property type="entry name" value="Pentatricopeptide repeat-containing protein"/>
    <property type="match status" value="1"/>
</dbReference>
<dbReference type="AlphaFoldDB" id="A0ABD1PWD2"/>